<proteinExistence type="predicted"/>
<feature type="compositionally biased region" description="Acidic residues" evidence="1">
    <location>
        <begin position="377"/>
        <end position="393"/>
    </location>
</feature>
<evidence type="ECO:0000256" key="1">
    <source>
        <dbReference type="SAM" id="MobiDB-lite"/>
    </source>
</evidence>
<accession>A0AB74UME3</accession>
<gene>
    <name evidence="2" type="ORF">BL57_156c</name>
</gene>
<evidence type="ECO:0000313" key="2">
    <source>
        <dbReference type="EMBL" id="XHV10628.1"/>
    </source>
</evidence>
<protein>
    <recommendedName>
        <fullName evidence="3">RIIB lysis inhibitor</fullName>
    </recommendedName>
</protein>
<reference evidence="2" key="1">
    <citation type="submission" date="2024-10" db="EMBL/GenBank/DDBJ databases">
        <title>Genetic diversity among independent isolates of the Dolichocephalovirinae subfamily.</title>
        <authorList>
            <person name="Ely B."/>
            <person name="Thomas Q."/>
            <person name="Mohammadi T."/>
        </authorList>
    </citation>
    <scope>NUCLEOTIDE SEQUENCE</scope>
</reference>
<organism evidence="2">
    <name type="scientific">Caulobacter phage BL57</name>
    <dbReference type="NCBI Taxonomy" id="3348355"/>
    <lineage>
        <taxon>Viruses</taxon>
    </lineage>
</organism>
<evidence type="ECO:0008006" key="3">
    <source>
        <dbReference type="Google" id="ProtNLM"/>
    </source>
</evidence>
<name>A0AB74UME3_9VIRU</name>
<feature type="region of interest" description="Disordered" evidence="1">
    <location>
        <begin position="257"/>
        <end position="314"/>
    </location>
</feature>
<dbReference type="EMBL" id="PQ287320">
    <property type="protein sequence ID" value="XHV10628.1"/>
    <property type="molecule type" value="Genomic_DNA"/>
</dbReference>
<feature type="region of interest" description="Disordered" evidence="1">
    <location>
        <begin position="369"/>
        <end position="407"/>
    </location>
</feature>
<sequence>MSTQSRVSATITGDRISITLDGRYRSFPRNSGQGKKLEEAVKRKPQDLDEIRLIADVAAYVAAQSFGRVIIDDRDRLRLDGHVVDYIAAETFKRVLAEGFDIEPLTKFIEKVHLNPDKSIAADLYAFLEKGNLPLTPDGNFHAFKRVGEDFFDLHSHTVEYKVGSTVEMDRAKCDTNRNQTCSSGLHACSFDYLRAFHGGRGKIIIVEINPQDVTAIPVDYNQAKLRCCKMFVHGVIPEADAEKFFSSAVDRRFAEQDKADTASEVQDDPEDATDATVADGVTVTATAPEAEASGAAEVNAPVDTTEAGAVTPDWKALGEAAGYKDGESDQQNGYEYDASFMMPDELNDGPDSARQAYSEGYVKGYGAGFTQSRDDAEADDEQAAGDEDDQTDASDSSQAPELDANGFPTQDKVMALHLAKTWGAEDAQAELAKIAGKPKDIIELDEYAGARRDHVSDSQIEEDLDFSEESFITAYDDAFMTEVKGQYVAAIKALGAAEGAADATNDGLFNLNVENGDSRYDIENLDIDGVKDGGVDLTEDSAIALYDQAYAAAYVATFQAKS</sequence>
<feature type="compositionally biased region" description="Low complexity" evidence="1">
    <location>
        <begin position="275"/>
        <end position="298"/>
    </location>
</feature>